<organism evidence="10 11">
    <name type="scientific">Cyclotella atomus</name>
    <dbReference type="NCBI Taxonomy" id="382360"/>
    <lineage>
        <taxon>Eukaryota</taxon>
        <taxon>Sar</taxon>
        <taxon>Stramenopiles</taxon>
        <taxon>Ochrophyta</taxon>
        <taxon>Bacillariophyta</taxon>
        <taxon>Coscinodiscophyceae</taxon>
        <taxon>Thalassiosirophycidae</taxon>
        <taxon>Stephanodiscales</taxon>
        <taxon>Stephanodiscaceae</taxon>
        <taxon>Cyclotella</taxon>
    </lineage>
</organism>
<dbReference type="HAMAP" id="MF_00195">
    <property type="entry name" value="GTPase_Der"/>
    <property type="match status" value="1"/>
</dbReference>
<keyword evidence="5" id="KW-0547">Nucleotide-binding</keyword>
<dbReference type="Gene3D" id="3.30.300.20">
    <property type="match status" value="1"/>
</dbReference>
<name>A0ABD3P0X7_9STRA</name>
<dbReference type="Proteomes" id="UP001530400">
    <property type="component" value="Unassembled WGS sequence"/>
</dbReference>
<dbReference type="Pfam" id="PF14714">
    <property type="entry name" value="KH_dom-like"/>
    <property type="match status" value="1"/>
</dbReference>
<keyword evidence="6" id="KW-0342">GTP-binding</keyword>
<evidence type="ECO:0000256" key="1">
    <source>
        <dbReference type="ARBA" id="ARBA00008279"/>
    </source>
</evidence>
<feature type="domain" description="GTPase Der C-terminal KH-domain-like" evidence="9">
    <location>
        <begin position="481"/>
        <end position="559"/>
    </location>
</feature>
<dbReference type="SUPFAM" id="SSF52540">
    <property type="entry name" value="P-loop containing nucleoside triphosphate hydrolases"/>
    <property type="match status" value="2"/>
</dbReference>
<evidence type="ECO:0000256" key="6">
    <source>
        <dbReference type="ARBA" id="ARBA00023134"/>
    </source>
</evidence>
<evidence type="ECO:0000259" key="8">
    <source>
        <dbReference type="Pfam" id="PF01926"/>
    </source>
</evidence>
<dbReference type="GO" id="GO:0042254">
    <property type="term" value="P:ribosome biogenesis"/>
    <property type="evidence" value="ECO:0007669"/>
    <property type="project" value="UniProtKB-KW"/>
</dbReference>
<evidence type="ECO:0000259" key="9">
    <source>
        <dbReference type="Pfam" id="PF14714"/>
    </source>
</evidence>
<keyword evidence="11" id="KW-1185">Reference proteome</keyword>
<dbReference type="InterPro" id="IPR032859">
    <property type="entry name" value="KH_dom-like"/>
</dbReference>
<dbReference type="NCBIfam" id="TIGR00231">
    <property type="entry name" value="small_GTP"/>
    <property type="match status" value="1"/>
</dbReference>
<dbReference type="NCBIfam" id="TIGR03594">
    <property type="entry name" value="GTPase_EngA"/>
    <property type="match status" value="1"/>
</dbReference>
<dbReference type="InterPro" id="IPR006073">
    <property type="entry name" value="GTP-bd"/>
</dbReference>
<feature type="domain" description="G" evidence="8">
    <location>
        <begin position="47"/>
        <end position="197"/>
    </location>
</feature>
<evidence type="ECO:0000313" key="10">
    <source>
        <dbReference type="EMBL" id="KAL3781113.1"/>
    </source>
</evidence>
<feature type="domain" description="G" evidence="8">
    <location>
        <begin position="298"/>
        <end position="418"/>
    </location>
</feature>
<evidence type="ECO:0000256" key="3">
    <source>
        <dbReference type="ARBA" id="ARBA00022517"/>
    </source>
</evidence>
<dbReference type="InterPro" id="IPR015946">
    <property type="entry name" value="KH_dom-like_a/b"/>
</dbReference>
<gene>
    <name evidence="10" type="ORF">ACHAWO_013416</name>
</gene>
<evidence type="ECO:0000256" key="2">
    <source>
        <dbReference type="ARBA" id="ARBA00020953"/>
    </source>
</evidence>
<evidence type="ECO:0000256" key="7">
    <source>
        <dbReference type="ARBA" id="ARBA00032345"/>
    </source>
</evidence>
<protein>
    <recommendedName>
        <fullName evidence="2">GTPase Der</fullName>
    </recommendedName>
    <alternativeName>
        <fullName evidence="7">GTP-binding protein EngA</fullName>
    </alternativeName>
</protein>
<dbReference type="EMBL" id="JALLPJ020000860">
    <property type="protein sequence ID" value="KAL3781113.1"/>
    <property type="molecule type" value="Genomic_DNA"/>
</dbReference>
<evidence type="ECO:0000256" key="5">
    <source>
        <dbReference type="ARBA" id="ARBA00022741"/>
    </source>
</evidence>
<keyword evidence="4" id="KW-0677">Repeat</keyword>
<evidence type="ECO:0000313" key="11">
    <source>
        <dbReference type="Proteomes" id="UP001530400"/>
    </source>
</evidence>
<dbReference type="AlphaFoldDB" id="A0ABD3P0X7"/>
<comment type="caution">
    <text evidence="10">The sequence shown here is derived from an EMBL/GenBank/DDBJ whole genome shotgun (WGS) entry which is preliminary data.</text>
</comment>
<accession>A0ABD3P0X7</accession>
<sequence length="615" mass="68790">MSFTTRPLFSLWTRPNTFRSWAGFSRLTAFPINQRNIGTNINSELIVSILGPPNAGKSTLFNRLMCKELNRAYRLGSEKKGGKTRSQGRIGYRNPSKRAGGAIVTPVAGTTRDRRECIGKIGNVAFRLVDTAGVDGEKLDAAFGKGGKDSLDGAMIRQTMEAARKSDLVLLLFDARVGVTSDLSETIRWLRKISNSPKAIGDGDTKREIVVLANKLEGDRWASMDNDVVMDNLTEISRCGFGEAIPISAEHGDGMAEVASVIHKLTQEKRERLGLPLQNDEDEEFDKNDDDTEKPLQLAVLGQINVGKSTLVNALLGEERVIAGETPGLTRDAISVSWLYKKRPVQIVDTAGLRRGMKRERTNEIEDLAVLDSIRAMKLADVAVLVLDAQSRFIHRQELAIADAVVREGRALVIAANKMDLIVDADYTKEDFARAVQEQIELRYPMLRKTPVVPMSSLHKKNVNNLMPVVFEARDRWARTIPTGMLNRWLEEVLDEHAPPSQEGRPTKVKYIIQTKGRPPTFLLFCNVTSLPANYIRYLTRHFQDSFSMFGMEVRLVVKKSAENPYADKKKPKVTGIGGWQGRQKRLVKELKSTGTVLQKGKKSRTFKRRYCHKS</sequence>
<dbReference type="CDD" id="cd01895">
    <property type="entry name" value="EngA2"/>
    <property type="match status" value="1"/>
</dbReference>
<comment type="similarity">
    <text evidence="1">Belongs to the TRAFAC class TrmE-Era-EngA-EngB-Septin-like GTPase superfamily. EngA (Der) GTPase family.</text>
</comment>
<dbReference type="PANTHER" id="PTHR43834:SF6">
    <property type="entry name" value="GTPASE DER"/>
    <property type="match status" value="1"/>
</dbReference>
<proteinExistence type="inferred from homology"/>
<dbReference type="PANTHER" id="PTHR43834">
    <property type="entry name" value="GTPASE DER"/>
    <property type="match status" value="1"/>
</dbReference>
<reference evidence="10 11" key="1">
    <citation type="submission" date="2024-10" db="EMBL/GenBank/DDBJ databases">
        <title>Updated reference genomes for cyclostephanoid diatoms.</title>
        <authorList>
            <person name="Roberts W.R."/>
            <person name="Alverson A.J."/>
        </authorList>
    </citation>
    <scope>NUCLEOTIDE SEQUENCE [LARGE SCALE GENOMIC DNA]</scope>
    <source>
        <strain evidence="10 11">AJA010-31</strain>
    </source>
</reference>
<dbReference type="GO" id="GO:0005525">
    <property type="term" value="F:GTP binding"/>
    <property type="evidence" value="ECO:0007669"/>
    <property type="project" value="UniProtKB-KW"/>
</dbReference>
<evidence type="ECO:0000256" key="4">
    <source>
        <dbReference type="ARBA" id="ARBA00022737"/>
    </source>
</evidence>
<dbReference type="Gene3D" id="3.40.50.300">
    <property type="entry name" value="P-loop containing nucleotide triphosphate hydrolases"/>
    <property type="match status" value="2"/>
</dbReference>
<dbReference type="InterPro" id="IPR016484">
    <property type="entry name" value="GTPase_Der"/>
</dbReference>
<dbReference type="InterPro" id="IPR027417">
    <property type="entry name" value="P-loop_NTPase"/>
</dbReference>
<dbReference type="Pfam" id="PF01926">
    <property type="entry name" value="MMR_HSR1"/>
    <property type="match status" value="2"/>
</dbReference>
<keyword evidence="3" id="KW-0690">Ribosome biogenesis</keyword>
<dbReference type="InterPro" id="IPR005225">
    <property type="entry name" value="Small_GTP-bd"/>
</dbReference>